<comment type="similarity">
    <text evidence="1">Belongs to the glutaredoxin family.</text>
</comment>
<dbReference type="OrthoDB" id="50016at2157"/>
<dbReference type="PANTHER" id="PTHR36450:SF1">
    <property type="entry name" value="THIOREDOXIN"/>
    <property type="match status" value="1"/>
</dbReference>
<protein>
    <submittedName>
        <fullName evidence="3">Thioredoxin family protein</fullName>
    </submittedName>
</protein>
<proteinExistence type="inferred from homology"/>
<dbReference type="Gene3D" id="3.40.30.10">
    <property type="entry name" value="Glutaredoxin"/>
    <property type="match status" value="1"/>
</dbReference>
<sequence length="92" mass="10499">MKNEITISVMGPKIPCNNCRNTRKTVFRALAEYEQFDLKVTIQHLELNTKESIAKMGVLRGPALIFDEMLVYEGKIPSKSEIKQALKQYLAL</sequence>
<name>A0A5B9D627_9ARCH</name>
<dbReference type="AlphaFoldDB" id="A0A5B9D627"/>
<dbReference type="InterPro" id="IPR012336">
    <property type="entry name" value="Thioredoxin-like_fold"/>
</dbReference>
<dbReference type="GeneID" id="41328218"/>
<organism evidence="3 4">
    <name type="scientific">Promethearchaeum syntrophicum</name>
    <dbReference type="NCBI Taxonomy" id="2594042"/>
    <lineage>
        <taxon>Archaea</taxon>
        <taxon>Promethearchaeati</taxon>
        <taxon>Promethearchaeota</taxon>
        <taxon>Promethearchaeia</taxon>
        <taxon>Promethearchaeales</taxon>
        <taxon>Promethearchaeaceae</taxon>
        <taxon>Promethearchaeum</taxon>
    </lineage>
</organism>
<dbReference type="SUPFAM" id="SSF52833">
    <property type="entry name" value="Thioredoxin-like"/>
    <property type="match status" value="1"/>
</dbReference>
<dbReference type="Proteomes" id="UP000321408">
    <property type="component" value="Chromosome"/>
</dbReference>
<reference evidence="3 4" key="2">
    <citation type="journal article" date="2024" name="Int. J. Syst. Evol. Microbiol.">
        <title>Promethearchaeum syntrophicum gen. nov., sp. nov., an anaerobic, obligately syntrophic archaeon, the first isolate of the lineage 'Asgard' archaea, and proposal of the new archaeal phylum Promethearchaeota phyl. nov. and kingdom Promethearchaeati regn. nov.</title>
        <authorList>
            <person name="Imachi H."/>
            <person name="Nobu M.K."/>
            <person name="Kato S."/>
            <person name="Takaki Y."/>
            <person name="Miyazaki M."/>
            <person name="Miyata M."/>
            <person name="Ogawara M."/>
            <person name="Saito Y."/>
            <person name="Sakai S."/>
            <person name="Tahara Y.O."/>
            <person name="Takano Y."/>
            <person name="Tasumi E."/>
            <person name="Uematsu K."/>
            <person name="Yoshimura T."/>
            <person name="Itoh T."/>
            <person name="Ohkuma M."/>
            <person name="Takai K."/>
        </authorList>
    </citation>
    <scope>NUCLEOTIDE SEQUENCE [LARGE SCALE GENOMIC DNA]</scope>
    <source>
        <strain evidence="3 4">MK-D1</strain>
    </source>
</reference>
<dbReference type="PANTHER" id="PTHR36450">
    <property type="entry name" value="THIOREDOXIN"/>
    <property type="match status" value="1"/>
</dbReference>
<dbReference type="KEGG" id="psyt:DSAG12_00214"/>
<keyword evidence="4" id="KW-1185">Reference proteome</keyword>
<dbReference type="InterPro" id="IPR036249">
    <property type="entry name" value="Thioredoxin-like_sf"/>
</dbReference>
<dbReference type="EMBL" id="CP042905">
    <property type="protein sequence ID" value="QEE14401.1"/>
    <property type="molecule type" value="Genomic_DNA"/>
</dbReference>
<dbReference type="RefSeq" id="WP_147661357.1">
    <property type="nucleotide sequence ID" value="NZ_CP042905.2"/>
</dbReference>
<gene>
    <name evidence="3" type="ORF">DSAG12_00214</name>
</gene>
<dbReference type="InterPro" id="IPR005243">
    <property type="entry name" value="THIRX-like_proc"/>
</dbReference>
<reference evidence="3 4" key="1">
    <citation type="journal article" date="2020" name="Nature">
        <title>Isolation of an archaeon at the prokaryote-eukaryote interface.</title>
        <authorList>
            <person name="Imachi H."/>
            <person name="Nobu M.K."/>
            <person name="Nakahara N."/>
            <person name="Morono Y."/>
            <person name="Ogawara M."/>
            <person name="Takaki Y."/>
            <person name="Takano Y."/>
            <person name="Uematsu K."/>
            <person name="Ikuta T."/>
            <person name="Ito M."/>
            <person name="Matsui Y."/>
            <person name="Miyazaki M."/>
            <person name="Murata K."/>
            <person name="Saito Y."/>
            <person name="Sakai S."/>
            <person name="Song C."/>
            <person name="Tasumi E."/>
            <person name="Yamanaka Y."/>
            <person name="Yamaguchi T."/>
            <person name="Kamagata Y."/>
            <person name="Tamaki H."/>
            <person name="Takai K."/>
        </authorList>
    </citation>
    <scope>NUCLEOTIDE SEQUENCE [LARGE SCALE GENOMIC DNA]</scope>
    <source>
        <strain evidence="3 4">MK-D1</strain>
    </source>
</reference>
<feature type="domain" description="Thioredoxin-like fold" evidence="2">
    <location>
        <begin position="6"/>
        <end position="86"/>
    </location>
</feature>
<evidence type="ECO:0000259" key="2">
    <source>
        <dbReference type="Pfam" id="PF13192"/>
    </source>
</evidence>
<evidence type="ECO:0000256" key="1">
    <source>
        <dbReference type="ARBA" id="ARBA00007787"/>
    </source>
</evidence>
<dbReference type="Pfam" id="PF13192">
    <property type="entry name" value="Thioredoxin_3"/>
    <property type="match status" value="1"/>
</dbReference>
<accession>A0A5B9D627</accession>
<evidence type="ECO:0000313" key="4">
    <source>
        <dbReference type="Proteomes" id="UP000321408"/>
    </source>
</evidence>
<evidence type="ECO:0000313" key="3">
    <source>
        <dbReference type="EMBL" id="QEE14401.1"/>
    </source>
</evidence>